<accession>A0A560F114</accession>
<dbReference type="SMART" id="SM00827">
    <property type="entry name" value="PKS_AT"/>
    <property type="match status" value="1"/>
</dbReference>
<dbReference type="EMBL" id="VITN01000015">
    <property type="protein sequence ID" value="TWB15309.1"/>
    <property type="molecule type" value="Genomic_DNA"/>
</dbReference>
<dbReference type="SUPFAM" id="SSF55048">
    <property type="entry name" value="Probable ACP-binding domain of malonyl-CoA ACP transacylase"/>
    <property type="match status" value="1"/>
</dbReference>
<dbReference type="GO" id="GO:0005829">
    <property type="term" value="C:cytosol"/>
    <property type="evidence" value="ECO:0007669"/>
    <property type="project" value="TreeGrafter"/>
</dbReference>
<evidence type="ECO:0000313" key="2">
    <source>
        <dbReference type="EMBL" id="TWB15309.1"/>
    </source>
</evidence>
<keyword evidence="2" id="KW-0808">Transferase</keyword>
<dbReference type="Gene3D" id="3.30.70.250">
    <property type="entry name" value="Malonyl-CoA ACP transacylase, ACP-binding"/>
    <property type="match status" value="1"/>
</dbReference>
<dbReference type="GO" id="GO:0004314">
    <property type="term" value="F:[acyl-carrier-protein] S-malonyltransferase activity"/>
    <property type="evidence" value="ECO:0007669"/>
    <property type="project" value="TreeGrafter"/>
</dbReference>
<evidence type="ECO:0000313" key="3">
    <source>
        <dbReference type="Proteomes" id="UP000319859"/>
    </source>
</evidence>
<proteinExistence type="predicted"/>
<reference evidence="2 3" key="1">
    <citation type="submission" date="2019-06" db="EMBL/GenBank/DDBJ databases">
        <title>Genomic Encyclopedia of Type Strains, Phase IV (KMG-V): Genome sequencing to study the core and pangenomes of soil and plant-associated prokaryotes.</title>
        <authorList>
            <person name="Whitman W."/>
        </authorList>
    </citation>
    <scope>NUCLEOTIDE SEQUENCE [LARGE SCALE GENOMIC DNA]</scope>
    <source>
        <strain evidence="2 3">BR 11880</strain>
    </source>
</reference>
<dbReference type="InterPro" id="IPR016036">
    <property type="entry name" value="Malonyl_transacylase_ACP-bd"/>
</dbReference>
<dbReference type="InterPro" id="IPR016035">
    <property type="entry name" value="Acyl_Trfase/lysoPLipase"/>
</dbReference>
<dbReference type="PANTHER" id="PTHR42681:SF6">
    <property type="entry name" value="BLL0263 PROTEIN"/>
    <property type="match status" value="1"/>
</dbReference>
<dbReference type="RefSeq" id="WP_145751886.1">
    <property type="nucleotide sequence ID" value="NZ_VITN01000015.1"/>
</dbReference>
<dbReference type="InterPro" id="IPR050858">
    <property type="entry name" value="Mal-CoA-ACP_Trans/PKS_FabD"/>
</dbReference>
<comment type="caution">
    <text evidence="2">The sequence shown here is derived from an EMBL/GenBank/DDBJ whole genome shotgun (WGS) entry which is preliminary data.</text>
</comment>
<dbReference type="OrthoDB" id="9808564at2"/>
<dbReference type="GO" id="GO:0006633">
    <property type="term" value="P:fatty acid biosynthetic process"/>
    <property type="evidence" value="ECO:0007669"/>
    <property type="project" value="TreeGrafter"/>
</dbReference>
<gene>
    <name evidence="2" type="ORF">FBZ89_11588</name>
</gene>
<dbReference type="InterPro" id="IPR014043">
    <property type="entry name" value="Acyl_transferase_dom"/>
</dbReference>
<dbReference type="Gene3D" id="3.40.366.10">
    <property type="entry name" value="Malonyl-Coenzyme A Acyl Carrier Protein, domain 2"/>
    <property type="match status" value="1"/>
</dbReference>
<dbReference type="PANTHER" id="PTHR42681">
    <property type="entry name" value="MALONYL-COA-ACYL CARRIER PROTEIN TRANSACYLASE, MITOCHONDRIAL"/>
    <property type="match status" value="1"/>
</dbReference>
<dbReference type="SUPFAM" id="SSF52151">
    <property type="entry name" value="FabD/lysophospholipase-like"/>
    <property type="match status" value="1"/>
</dbReference>
<dbReference type="InterPro" id="IPR001227">
    <property type="entry name" value="Ac_transferase_dom_sf"/>
</dbReference>
<sequence length="316" mass="32149">MSLALLCSGQGRQDRGTFALLAYEPAARPILDAATRLLGAHPAEFCRTAPEEALHANREGQLLCVARALAAAAALFPDGAPPETIVAGYSVGEMAAWGIAGVWPPADTLALVDRRAQAMDLAGGPDDQLAHVRGLARETVERLARRFDCAIAIVNPGRLFIVGGTRAATEAFCAAALDAGAARAGPMSVRVASHTPRLAGAVAPFAAALAATPTQAPALRLMTASGATLVTRPGQALAGLAAQLAETIDWAAVLEALAERGVTTVLELGPGRALADMAAAALPTADVRALDDFHGLAGARAWLKGHLGPCTSGVGE</sequence>
<dbReference type="AlphaFoldDB" id="A0A560F114"/>
<protein>
    <submittedName>
        <fullName evidence="2">[acyl-carrier-protein] S-malonyltransferase</fullName>
    </submittedName>
</protein>
<evidence type="ECO:0000259" key="1">
    <source>
        <dbReference type="SMART" id="SM00827"/>
    </source>
</evidence>
<organism evidence="2 3">
    <name type="scientific">Nitrospirillum amazonense</name>
    <dbReference type="NCBI Taxonomy" id="28077"/>
    <lineage>
        <taxon>Bacteria</taxon>
        <taxon>Pseudomonadati</taxon>
        <taxon>Pseudomonadota</taxon>
        <taxon>Alphaproteobacteria</taxon>
        <taxon>Rhodospirillales</taxon>
        <taxon>Azospirillaceae</taxon>
        <taxon>Nitrospirillum</taxon>
    </lineage>
</organism>
<feature type="domain" description="Malonyl-CoA:ACP transacylase (MAT)" evidence="1">
    <location>
        <begin position="6"/>
        <end position="302"/>
    </location>
</feature>
<name>A0A560F114_9PROT</name>
<dbReference type="Proteomes" id="UP000319859">
    <property type="component" value="Unassembled WGS sequence"/>
</dbReference>
<dbReference type="Pfam" id="PF00698">
    <property type="entry name" value="Acyl_transf_1"/>
    <property type="match status" value="1"/>
</dbReference>